<evidence type="ECO:0000256" key="1">
    <source>
        <dbReference type="ARBA" id="ARBA00004141"/>
    </source>
</evidence>
<evidence type="ECO:0000313" key="10">
    <source>
        <dbReference type="EMBL" id="CAB5240198.1"/>
    </source>
</evidence>
<dbReference type="EMBL" id="CAFBSG010000008">
    <property type="protein sequence ID" value="CAB5240198.1"/>
    <property type="molecule type" value="Genomic_DNA"/>
</dbReference>
<dbReference type="GO" id="GO:0016020">
    <property type="term" value="C:membrane"/>
    <property type="evidence" value="ECO:0007669"/>
    <property type="project" value="UniProtKB-SubCell"/>
</dbReference>
<evidence type="ECO:0000256" key="7">
    <source>
        <dbReference type="ARBA" id="ARBA00023235"/>
    </source>
</evidence>
<feature type="domain" description="Lycopene cyclase" evidence="9">
    <location>
        <begin position="2"/>
        <end position="87"/>
    </location>
</feature>
<dbReference type="InterPro" id="IPR017825">
    <property type="entry name" value="Lycopene_cyclase_dom"/>
</dbReference>
<dbReference type="GO" id="GO:0045436">
    <property type="term" value="F:lycopene beta cyclase activity"/>
    <property type="evidence" value="ECO:0007669"/>
    <property type="project" value="UniProtKB-ARBA"/>
</dbReference>
<sequence length="103" mass="11970">MIAFTMVGSFWLEIALKVRVLARLKRVIKSILPIAIPFLIWDAYAINRGHWYFDPKQILGIFGPFNIPLEEFLFFLIIPIAAIMTIEAVRAVKKHWTIGDEKR</sequence>
<name>A0A6J7XUT4_9ZZZZ</name>
<evidence type="ECO:0000259" key="9">
    <source>
        <dbReference type="Pfam" id="PF18916"/>
    </source>
</evidence>
<dbReference type="GO" id="GO:0016120">
    <property type="term" value="P:carotene biosynthetic process"/>
    <property type="evidence" value="ECO:0007669"/>
    <property type="project" value="UniProtKB-ARBA"/>
</dbReference>
<dbReference type="NCBIfam" id="TIGR03462">
    <property type="entry name" value="CarR_dom_SF"/>
    <property type="match status" value="1"/>
</dbReference>
<dbReference type="AlphaFoldDB" id="A0A6J7XUT4"/>
<dbReference type="GO" id="GO:0016117">
    <property type="term" value="P:carotenoid biosynthetic process"/>
    <property type="evidence" value="ECO:0007669"/>
    <property type="project" value="UniProtKB-KW"/>
</dbReference>
<keyword evidence="5 8" id="KW-1133">Transmembrane helix</keyword>
<proteinExistence type="predicted"/>
<organism evidence="10">
    <name type="scientific">freshwater metagenome</name>
    <dbReference type="NCBI Taxonomy" id="449393"/>
    <lineage>
        <taxon>unclassified sequences</taxon>
        <taxon>metagenomes</taxon>
        <taxon>ecological metagenomes</taxon>
    </lineage>
</organism>
<reference evidence="10" key="1">
    <citation type="submission" date="2020-05" db="EMBL/GenBank/DDBJ databases">
        <authorList>
            <person name="Chiriac C."/>
            <person name="Salcher M."/>
            <person name="Ghai R."/>
            <person name="Kavagutti S V."/>
        </authorList>
    </citation>
    <scope>NUCLEOTIDE SEQUENCE</scope>
</reference>
<evidence type="ECO:0000256" key="2">
    <source>
        <dbReference type="ARBA" id="ARBA00004829"/>
    </source>
</evidence>
<keyword evidence="4" id="KW-0125">Carotenoid biosynthesis</keyword>
<evidence type="ECO:0000256" key="3">
    <source>
        <dbReference type="ARBA" id="ARBA00022692"/>
    </source>
</evidence>
<evidence type="ECO:0000256" key="6">
    <source>
        <dbReference type="ARBA" id="ARBA00023136"/>
    </source>
</evidence>
<comment type="subcellular location">
    <subcellularLocation>
        <location evidence="1">Membrane</location>
        <topology evidence="1">Multi-pass membrane protein</topology>
    </subcellularLocation>
</comment>
<comment type="pathway">
    <text evidence="2">Carotenoid biosynthesis.</text>
</comment>
<gene>
    <name evidence="10" type="ORF">UFOPK3554_00710</name>
</gene>
<keyword evidence="3 8" id="KW-0812">Transmembrane</keyword>
<protein>
    <submittedName>
        <fullName evidence="10">Unannotated protein</fullName>
    </submittedName>
</protein>
<evidence type="ECO:0000256" key="5">
    <source>
        <dbReference type="ARBA" id="ARBA00022989"/>
    </source>
</evidence>
<evidence type="ECO:0000256" key="8">
    <source>
        <dbReference type="SAM" id="Phobius"/>
    </source>
</evidence>
<dbReference type="Pfam" id="PF18916">
    <property type="entry name" value="Lycopene_cyc"/>
    <property type="match status" value="1"/>
</dbReference>
<feature type="transmembrane region" description="Helical" evidence="8">
    <location>
        <begin position="27"/>
        <end position="46"/>
    </location>
</feature>
<feature type="transmembrane region" description="Helical" evidence="8">
    <location>
        <begin position="72"/>
        <end position="92"/>
    </location>
</feature>
<keyword evidence="6 8" id="KW-0472">Membrane</keyword>
<dbReference type="GO" id="GO:0016872">
    <property type="term" value="F:intramolecular lyase activity"/>
    <property type="evidence" value="ECO:0007669"/>
    <property type="project" value="InterPro"/>
</dbReference>
<evidence type="ECO:0000256" key="4">
    <source>
        <dbReference type="ARBA" id="ARBA00022746"/>
    </source>
</evidence>
<accession>A0A6J7XUT4</accession>
<keyword evidence="7" id="KW-0413">Isomerase</keyword>